<keyword evidence="4" id="KW-1185">Reference proteome</keyword>
<dbReference type="AlphaFoldDB" id="A0A6J5AKT8"/>
<sequence length="258" mass="27959">MPPNDRFLAKRKSVQGRVPPIPDRQRTTTSGQSTPTAKSSTIVQHATSTTTNGDCRRPMQLKISKVGLGLAGAVVALMATSALGQLAGKWVWETPPTDCSNGRGVSFNLVQDGSAVSGTWDEFSTNNNGGRLSGVMLDDRSALVSICDESGNGLYPACPDYGREFRFLTLRRGELWVFANKNNQNSEHAQFIPSVTLEPDTPHRRALADKRLQETIRGNGGTLDGLFCNETAWPRYIGRNPDDGGPVTIDIPKAVFGR</sequence>
<feature type="region of interest" description="Disordered" evidence="1">
    <location>
        <begin position="1"/>
        <end position="55"/>
    </location>
</feature>
<evidence type="ECO:0000256" key="2">
    <source>
        <dbReference type="SAM" id="Phobius"/>
    </source>
</evidence>
<evidence type="ECO:0000313" key="3">
    <source>
        <dbReference type="EMBL" id="CAB3649970.1"/>
    </source>
</evidence>
<keyword evidence="2" id="KW-1133">Transmembrane helix</keyword>
<gene>
    <name evidence="3" type="ORF">LMG24238_01085</name>
</gene>
<dbReference type="EMBL" id="CADIKC010000001">
    <property type="protein sequence ID" value="CAB3649970.1"/>
    <property type="molecule type" value="Genomic_DNA"/>
</dbReference>
<feature type="compositionally biased region" description="Polar residues" evidence="1">
    <location>
        <begin position="27"/>
        <end position="53"/>
    </location>
</feature>
<accession>A0A6J5AKT8</accession>
<organism evidence="3 4">
    <name type="scientific">Paraburkholderia sediminicola</name>
    <dbReference type="NCBI Taxonomy" id="458836"/>
    <lineage>
        <taxon>Bacteria</taxon>
        <taxon>Pseudomonadati</taxon>
        <taxon>Pseudomonadota</taxon>
        <taxon>Betaproteobacteria</taxon>
        <taxon>Burkholderiales</taxon>
        <taxon>Burkholderiaceae</taxon>
        <taxon>Paraburkholderia</taxon>
    </lineage>
</organism>
<keyword evidence="2" id="KW-0472">Membrane</keyword>
<feature type="transmembrane region" description="Helical" evidence="2">
    <location>
        <begin position="66"/>
        <end position="92"/>
    </location>
</feature>
<dbReference type="Proteomes" id="UP000494255">
    <property type="component" value="Unassembled WGS sequence"/>
</dbReference>
<evidence type="ECO:0000313" key="4">
    <source>
        <dbReference type="Proteomes" id="UP000494255"/>
    </source>
</evidence>
<reference evidence="3 4" key="1">
    <citation type="submission" date="2020-04" db="EMBL/GenBank/DDBJ databases">
        <authorList>
            <person name="De Canck E."/>
        </authorList>
    </citation>
    <scope>NUCLEOTIDE SEQUENCE [LARGE SCALE GENOMIC DNA]</scope>
    <source>
        <strain evidence="3 4">LMG 24238</strain>
    </source>
</reference>
<evidence type="ECO:0000256" key="1">
    <source>
        <dbReference type="SAM" id="MobiDB-lite"/>
    </source>
</evidence>
<proteinExistence type="predicted"/>
<protein>
    <submittedName>
        <fullName evidence="3">Uncharacterized protein</fullName>
    </submittedName>
</protein>
<name>A0A6J5AKT8_9BURK</name>
<keyword evidence="2" id="KW-0812">Transmembrane</keyword>